<evidence type="ECO:0000313" key="2">
    <source>
        <dbReference type="EMBL" id="TDK38692.1"/>
    </source>
</evidence>
<name>A0A4R5ULI4_9HYPH</name>
<dbReference type="EMBL" id="SMTL01000001">
    <property type="protein sequence ID" value="TDK38692.1"/>
    <property type="molecule type" value="Genomic_DNA"/>
</dbReference>
<evidence type="ECO:0000259" key="1">
    <source>
        <dbReference type="Pfam" id="PF08448"/>
    </source>
</evidence>
<sequence length="258" mass="28937">MELDAPQHRTIRRLSHVVEGIVVEALIGLFWSKYADLQHAIESEDDNATVALDRDLDPLLLAIFGSEECDAASIQSQFRFALDLLKEEADDRGCVRRNAHLLQTLVERYLAPQPGFSMARQPEPDASEASIIDEATASGSLDDTLLNRISDRIVLVAPGYRILYSNETNARRLEMPREQLLGRHLAEFVGLHRFRNEFEPSLSRCFAGESMSVTYAEEVDGQTVVLRCRMSPFVRASTLIGALVVIQETADRRRRPAA</sequence>
<protein>
    <submittedName>
        <fullName evidence="2">PAS domain-containing protein</fullName>
    </submittedName>
</protein>
<proteinExistence type="predicted"/>
<reference evidence="2 3" key="1">
    <citation type="submission" date="2019-03" db="EMBL/GenBank/DDBJ databases">
        <title>Rhizobium sp. nov., an bacterium isolated from biocrust in Mu Us Desert.</title>
        <authorList>
            <person name="Lixiong L."/>
        </authorList>
    </citation>
    <scope>NUCLEOTIDE SEQUENCE [LARGE SCALE GENOMIC DNA]</scope>
    <source>
        <strain evidence="2 3">SPY-1</strain>
    </source>
</reference>
<accession>A0A4R5ULI4</accession>
<dbReference type="InterPro" id="IPR035965">
    <property type="entry name" value="PAS-like_dom_sf"/>
</dbReference>
<dbReference type="InterPro" id="IPR013656">
    <property type="entry name" value="PAS_4"/>
</dbReference>
<feature type="domain" description="PAS fold-4" evidence="1">
    <location>
        <begin position="147"/>
        <end position="254"/>
    </location>
</feature>
<comment type="caution">
    <text evidence="2">The sequence shown here is derived from an EMBL/GenBank/DDBJ whole genome shotgun (WGS) entry which is preliminary data.</text>
</comment>
<dbReference type="Gene3D" id="3.30.450.20">
    <property type="entry name" value="PAS domain"/>
    <property type="match status" value="1"/>
</dbReference>
<dbReference type="Pfam" id="PF08448">
    <property type="entry name" value="PAS_4"/>
    <property type="match status" value="1"/>
</dbReference>
<dbReference type="AlphaFoldDB" id="A0A4R5ULI4"/>
<keyword evidence="3" id="KW-1185">Reference proteome</keyword>
<gene>
    <name evidence="2" type="ORF">E2F50_00610</name>
</gene>
<dbReference type="SUPFAM" id="SSF55785">
    <property type="entry name" value="PYP-like sensor domain (PAS domain)"/>
    <property type="match status" value="1"/>
</dbReference>
<organism evidence="2 3">
    <name type="scientific">Rhizobium deserti</name>
    <dbReference type="NCBI Taxonomy" id="2547961"/>
    <lineage>
        <taxon>Bacteria</taxon>
        <taxon>Pseudomonadati</taxon>
        <taxon>Pseudomonadota</taxon>
        <taxon>Alphaproteobacteria</taxon>
        <taxon>Hyphomicrobiales</taxon>
        <taxon>Rhizobiaceae</taxon>
        <taxon>Rhizobium/Agrobacterium group</taxon>
        <taxon>Rhizobium</taxon>
    </lineage>
</organism>
<evidence type="ECO:0000313" key="3">
    <source>
        <dbReference type="Proteomes" id="UP000295238"/>
    </source>
</evidence>
<dbReference type="Proteomes" id="UP000295238">
    <property type="component" value="Unassembled WGS sequence"/>
</dbReference>